<evidence type="ECO:0000313" key="3">
    <source>
        <dbReference type="Proteomes" id="UP000561181"/>
    </source>
</evidence>
<name>A0A848QUP5_9SPHN</name>
<comment type="caution">
    <text evidence="2">The sequence shown here is derived from an EMBL/GenBank/DDBJ whole genome shotgun (WGS) entry which is preliminary data.</text>
</comment>
<feature type="region of interest" description="Disordered" evidence="1">
    <location>
        <begin position="42"/>
        <end position="65"/>
    </location>
</feature>
<dbReference type="Pfam" id="PF09550">
    <property type="entry name" value="Phage_TAC_6"/>
    <property type="match status" value="1"/>
</dbReference>
<protein>
    <submittedName>
        <fullName evidence="2">Phage tail assembly chaperone</fullName>
    </submittedName>
</protein>
<dbReference type="Proteomes" id="UP000561181">
    <property type="component" value="Unassembled WGS sequence"/>
</dbReference>
<dbReference type="EMBL" id="JABCRE010000003">
    <property type="protein sequence ID" value="NMW32828.1"/>
    <property type="molecule type" value="Genomic_DNA"/>
</dbReference>
<keyword evidence="3" id="KW-1185">Reference proteome</keyword>
<reference evidence="2 3" key="1">
    <citation type="submission" date="2020-04" db="EMBL/GenBank/DDBJ databases">
        <authorList>
            <person name="Liu A."/>
        </authorList>
    </citation>
    <scope>NUCLEOTIDE SEQUENCE [LARGE SCALE GENOMIC DNA]</scope>
    <source>
        <strain evidence="2 3">RZ02</strain>
    </source>
</reference>
<organism evidence="2 3">
    <name type="scientific">Pontixanthobacter rizhaonensis</name>
    <dbReference type="NCBI Taxonomy" id="2730337"/>
    <lineage>
        <taxon>Bacteria</taxon>
        <taxon>Pseudomonadati</taxon>
        <taxon>Pseudomonadota</taxon>
        <taxon>Alphaproteobacteria</taxon>
        <taxon>Sphingomonadales</taxon>
        <taxon>Erythrobacteraceae</taxon>
        <taxon>Pontixanthobacter</taxon>
    </lineage>
</organism>
<proteinExistence type="predicted"/>
<dbReference type="RefSeq" id="WP_170013724.1">
    <property type="nucleotide sequence ID" value="NZ_JABCRE010000003.1"/>
</dbReference>
<evidence type="ECO:0000313" key="2">
    <source>
        <dbReference type="EMBL" id="NMW32828.1"/>
    </source>
</evidence>
<sequence length="65" mass="6938">MTQSFAHAARSLAGHAAQALGWKPHDFWQATPIELAVSLGESTAAPPTMSRSELNSLMEIDQNGC</sequence>
<accession>A0A848QUP5</accession>
<evidence type="ECO:0000256" key="1">
    <source>
        <dbReference type="SAM" id="MobiDB-lite"/>
    </source>
</evidence>
<dbReference type="AlphaFoldDB" id="A0A848QUP5"/>
<dbReference type="InterPro" id="IPR019056">
    <property type="entry name" value="Phage_TAC_6"/>
</dbReference>
<gene>
    <name evidence="2" type="ORF">HKD42_12220</name>
</gene>